<dbReference type="GO" id="GO:0004662">
    <property type="term" value="F:CAAX-protein geranylgeranyltransferase activity"/>
    <property type="evidence" value="ECO:0007669"/>
    <property type="project" value="TreeGrafter"/>
</dbReference>
<evidence type="ECO:0000256" key="4">
    <source>
        <dbReference type="ARBA" id="ARBA00022737"/>
    </source>
</evidence>
<evidence type="ECO:0000313" key="5">
    <source>
        <dbReference type="EMBL" id="KAG6586153.1"/>
    </source>
</evidence>
<dbReference type="InterPro" id="IPR002088">
    <property type="entry name" value="Prenyl_trans_a"/>
</dbReference>
<reference evidence="5 6" key="1">
    <citation type="journal article" date="2021" name="Hortic Res">
        <title>The domestication of Cucurbita argyrosperma as revealed by the genome of its wild relative.</title>
        <authorList>
            <person name="Barrera-Redondo J."/>
            <person name="Sanchez-de la Vega G."/>
            <person name="Aguirre-Liguori J.A."/>
            <person name="Castellanos-Morales G."/>
            <person name="Gutierrez-Guerrero Y.T."/>
            <person name="Aguirre-Dugua X."/>
            <person name="Aguirre-Planter E."/>
            <person name="Tenaillon M.I."/>
            <person name="Lira-Saade R."/>
            <person name="Eguiarte L.E."/>
        </authorList>
    </citation>
    <scope>NUCLEOTIDE SEQUENCE [LARGE SCALE GENOMIC DNA]</scope>
    <source>
        <strain evidence="5">JBR-2021</strain>
    </source>
</reference>
<dbReference type="Proteomes" id="UP000685013">
    <property type="component" value="Chromosome 12"/>
</dbReference>
<keyword evidence="4" id="KW-0677">Repeat</keyword>
<sequence>MAEDADFEAKAGDFLCQFERILESDLLIDEIGFIHPSQFSKLKEEAGGSKSATSEIMGYDSSDFLLQDHKLGVSTEILHPLYIAARNTFMAATRKYRSFCNQDDQTVAGNHLSELSNSFNIVESEVMKHSRALLLLSCDFGTAWNSRKFILSKKQHLSMYLDELLLSKLVLSYFPKSEQAWCHRRWVIKLLVQKGYTVEEILKKESELVERIAEMSKMNYRAWNHRCWLVSYMSREQVLNEVKKTRKWAALHVADNCCFHYRRRLMLKILEDITCTEISSGLSVDIYQMWKEELDWDEMLIKRYVGREALWIHRRFLSACWMIHFVTDPNTREQEGEISNNFHFFLENELNLVNSCSFIPNDDFEDFQAQATYSGAYLLWLIKNCPKPNMIQLDEKLKACNLKTLLYKRWFGEKIGRFVVDLKHDIDRDHHKDARSIQV</sequence>
<dbReference type="GO" id="GO:0004660">
    <property type="term" value="F:protein farnesyltransferase activity"/>
    <property type="evidence" value="ECO:0007669"/>
    <property type="project" value="TreeGrafter"/>
</dbReference>
<keyword evidence="3" id="KW-0808">Transferase</keyword>
<keyword evidence="6" id="KW-1185">Reference proteome</keyword>
<dbReference type="PROSITE" id="PS51147">
    <property type="entry name" value="PFTA"/>
    <property type="match status" value="2"/>
</dbReference>
<dbReference type="Pfam" id="PF01239">
    <property type="entry name" value="PPTA"/>
    <property type="match status" value="2"/>
</dbReference>
<evidence type="ECO:0000313" key="6">
    <source>
        <dbReference type="Proteomes" id="UP000685013"/>
    </source>
</evidence>
<dbReference type="GO" id="GO:0005953">
    <property type="term" value="C:CAAX-protein geranylgeranyltransferase complex"/>
    <property type="evidence" value="ECO:0007669"/>
    <property type="project" value="TreeGrafter"/>
</dbReference>
<proteinExistence type="inferred from homology"/>
<dbReference type="EMBL" id="JAGKQH010000012">
    <property type="protein sequence ID" value="KAG6586153.1"/>
    <property type="molecule type" value="Genomic_DNA"/>
</dbReference>
<dbReference type="PANTHER" id="PTHR11129">
    <property type="entry name" value="PROTEIN FARNESYLTRANSFERASE ALPHA SUBUNIT/RAB GERANYLGERANYL TRANSFERASE ALPHA SUBUNIT"/>
    <property type="match status" value="1"/>
</dbReference>
<feature type="non-terminal residue" evidence="5">
    <location>
        <position position="1"/>
    </location>
</feature>
<comment type="similarity">
    <text evidence="1">Belongs to the protein prenyltransferase subunit alpha family.</text>
</comment>
<gene>
    <name evidence="5" type="primary">PTAR1</name>
    <name evidence="5" type="ORF">SDJN03_18886</name>
</gene>
<evidence type="ECO:0000256" key="1">
    <source>
        <dbReference type="ARBA" id="ARBA00006734"/>
    </source>
</evidence>
<protein>
    <submittedName>
        <fullName evidence="5">Protein prenyltransferase alpha subunit repeat-containing protein 1</fullName>
    </submittedName>
</protein>
<comment type="caution">
    <text evidence="5">The sequence shown here is derived from an EMBL/GenBank/DDBJ whole genome shotgun (WGS) entry which is preliminary data.</text>
</comment>
<dbReference type="GO" id="GO:0005965">
    <property type="term" value="C:protein farnesyltransferase complex"/>
    <property type="evidence" value="ECO:0007669"/>
    <property type="project" value="TreeGrafter"/>
</dbReference>
<name>A0AAV6MUS1_9ROSI</name>
<organism evidence="5 6">
    <name type="scientific">Cucurbita argyrosperma subsp. sororia</name>
    <dbReference type="NCBI Taxonomy" id="37648"/>
    <lineage>
        <taxon>Eukaryota</taxon>
        <taxon>Viridiplantae</taxon>
        <taxon>Streptophyta</taxon>
        <taxon>Embryophyta</taxon>
        <taxon>Tracheophyta</taxon>
        <taxon>Spermatophyta</taxon>
        <taxon>Magnoliopsida</taxon>
        <taxon>eudicotyledons</taxon>
        <taxon>Gunneridae</taxon>
        <taxon>Pentapetalae</taxon>
        <taxon>rosids</taxon>
        <taxon>fabids</taxon>
        <taxon>Cucurbitales</taxon>
        <taxon>Cucurbitaceae</taxon>
        <taxon>Cucurbiteae</taxon>
        <taxon>Cucurbita</taxon>
    </lineage>
</organism>
<dbReference type="AlphaFoldDB" id="A0AAV6MUS1"/>
<evidence type="ECO:0000256" key="3">
    <source>
        <dbReference type="ARBA" id="ARBA00022679"/>
    </source>
</evidence>
<accession>A0AAV6MUS1</accession>
<dbReference type="PANTHER" id="PTHR11129:SF10">
    <property type="entry name" value="PROTEIN PRENYLYLTRANSFERASE SUPERFAMILY PROTEIN"/>
    <property type="match status" value="1"/>
</dbReference>
<keyword evidence="2" id="KW-0637">Prenyltransferase</keyword>
<evidence type="ECO:0000256" key="2">
    <source>
        <dbReference type="ARBA" id="ARBA00022602"/>
    </source>
</evidence>